<dbReference type="Proteomes" id="UP000308267">
    <property type="component" value="Unassembled WGS sequence"/>
</dbReference>
<feature type="region of interest" description="Disordered" evidence="7">
    <location>
        <begin position="171"/>
        <end position="199"/>
    </location>
</feature>
<feature type="compositionally biased region" description="Polar residues" evidence="7">
    <location>
        <begin position="2653"/>
        <end position="2667"/>
    </location>
</feature>
<accession>A0A4S2LPQ1</accession>
<feature type="compositionally biased region" description="Polar residues" evidence="7">
    <location>
        <begin position="2087"/>
        <end position="2106"/>
    </location>
</feature>
<evidence type="ECO:0000256" key="1">
    <source>
        <dbReference type="ARBA" id="ARBA00004267"/>
    </source>
</evidence>
<dbReference type="GO" id="GO:0007076">
    <property type="term" value="P:mitotic chromosome condensation"/>
    <property type="evidence" value="ECO:0007669"/>
    <property type="project" value="TreeGrafter"/>
</dbReference>
<dbReference type="STRING" id="147828.A0A4S2LPQ1"/>
<dbReference type="GO" id="GO:0003682">
    <property type="term" value="F:chromatin binding"/>
    <property type="evidence" value="ECO:0007669"/>
    <property type="project" value="TreeGrafter"/>
</dbReference>
<dbReference type="Pfam" id="PF10495">
    <property type="entry name" value="PACT_coil_coil"/>
    <property type="match status" value="1"/>
</dbReference>
<feature type="region of interest" description="Disordered" evidence="7">
    <location>
        <begin position="2080"/>
        <end position="2107"/>
    </location>
</feature>
<gene>
    <name evidence="9" type="ORF">CRM22_005729</name>
</gene>
<feature type="compositionally biased region" description="Polar residues" evidence="7">
    <location>
        <begin position="2566"/>
        <end position="2581"/>
    </location>
</feature>
<dbReference type="OrthoDB" id="2020852at2759"/>
<feature type="region of interest" description="Disordered" evidence="7">
    <location>
        <begin position="2566"/>
        <end position="2682"/>
    </location>
</feature>
<dbReference type="PANTHER" id="PTHR43941">
    <property type="entry name" value="STRUCTURAL MAINTENANCE OF CHROMOSOMES PROTEIN 2"/>
    <property type="match status" value="1"/>
</dbReference>
<evidence type="ECO:0000259" key="8">
    <source>
        <dbReference type="Pfam" id="PF10495"/>
    </source>
</evidence>
<dbReference type="Gene3D" id="1.10.287.1490">
    <property type="match status" value="1"/>
</dbReference>
<protein>
    <recommendedName>
        <fullName evidence="8">Pericentrin/AKAP-450 centrosomal targeting domain-containing protein</fullName>
    </recommendedName>
</protein>
<sequence length="2682" mass="296235">MEVIYHDLASGRDSSLSQVLAAWNTRYEEQYAVLRSLFPVFGDANVEGVSDNAQLKTNLHDLTLSELREQFDEVLQLRATLMVEVDALQQIRAELEDSQCVSEVHIQLERATEENKRLQAAIRAAHEQISDLFFNKRVMEAEMVALRGDRDRQLAEANERVRMAEKAVVAMTSRIRGPKPEESAAGDKSSPASAGSAKPFVPFKPVVQRLSNAERTKSYATLTGMSFDEFDSLDEDDGDNEDAGQPIDDTPPRPGCPPVQHSEAIPVSMDSPPKKSSDDVVVFSDDAHGTSENDTKTFVLDEQPDVPPSPTLSSTPRKSLDLSETGSNRYIETPLLTEATSDWVTPIVKCREETSASAETVPKADYLKLLDDLEEVRLELDSVRREFAAKFEAAALQRRSLVDGYSTTRPTDQGLTEQLHDLAEKVNAVTPDQPQGGSGSLLPTTAPGATRMFDWSVSPDQTASSFEIQADSVKPEDDVKEETDREDRTPVRTSVATVCTSCLELQAELVTTEVLASTQLKEHTRISDAQIATLELELHNLRERLEQDQLRPFTLDSCVQTEPSVIDGGREHLAVPVTEISVPPFPLVRPEGVVRQTIDYQTEPPDSASTESDGRASVMLKRYSKLSADAACICLALAQRIASMNQRGVPDGEHSPDTNDDFNTLLNALSGEEQEDSDVDTDSYRSGYKILACSLARLNHEVERLASVVDTREYGRYGPAYENVPTANGGYSQDREHEVVELRTRLSAALQLLSERLPADTQKALIATSQIVESERIQLQAELERRMIMFEQSHTSSVAELESSRRALMEQLATAEAENVQLKDQLSVTQQKLQANDRFIAEQTEERESEREEFRTELARLETQLRKTKGELLAAKLVNGASVTTEDPVDSVSHNKSLWLEDSIEASEPKHQDSTHRPQSAPRHTMVSRLEQGNSLLGTFNCMCRRTSDVTHSRSWALSPRMTNNNGVFDFQSLSPDSVCTPTAAGGKLCHCTLGDVRSPTWPDDSGTIPTAMAHQESSDHTAVSLVAASSSFCQTEPEEESTENQEVVKTAVALLYLNDASSQTDVELVPLEELLQAQTRIRHLEENNVSLSPLLPNLDTHRRPSWVAEADDDSATGIDCVSRVFMDSSTQTLEAEIDENSPELVTKTKRIVRTRTWDAAAAAAFLGQLTLTEEEQEFVSSIVKRERRGTQGNSFSHQEPLQIELKDQAVNTETWDSPQPGSEPKPKRRHSLPSLLSTMDDTGVEMSRGMTLFDSVDLDLLRMSGVVENFQLQDVASSKSSCVPPHVDSIRSDLQTAEENRDTTLIHQVTEEESPRLASVTLLDRAQSPIEVLVDVQSPSIIAPSLSVTDASCDTRALEIEIIPASDLKALLEQKDASDLVLSAMREEITSLQTHHTDLQTDYNFLQEMLEERECELERFAQDSIALQTRLSAIERELKERKDVVLERDEDMFILTEANESLTARVRELEETLSKLSTRSFLETGVQPDEDLVGDRIKSPGPQMIEKEIDATRWNAVELYVQTDPDPFIESLITRVKELETALETSQSRVVESVEAGLQTDPDAVVENLTTKVKALEARRFEVIPSADVNVQTDTGAVLISEMGNCDVNQSDIKYAAEQSVQTDADQLVESLSARLKCMEEELNVRTRPYMVDCQIQTESVVATGDPLVSATAALPAPPNVVQVGEESDRWDTIVEETSTLHGFNDFGEAELAEVPQTEHVPPCVVPSGPVLATSTPDQLSEVTDAISSPVPQIQREDIPVELKTVVQRLRAESLRLFSLSTGFQPTDVSQIPTGNGEQPQEALQHQFSVFSDLVRANTSLKNALGQISQMVEVYEIPTSGSSPYQLTEQKTFSYEHIQRLVHCTANALAADETVWLGLLQLSFEQTAELVSAVSKPSEAECDGKVVPAQRLVWKAITRLGDQLSSFIRQEDQYRECLVQAHLVEQRYLSAELHTSVTRGDSLASEINRLTERLNTHKEALSRADSLNLRLVNQINNLKADLANANSDLQAEVIQSEQKQAKLDRLNTQLTEEQQKSSAFRTQIENLKSDTDRLEQELRDAKQSLVEANRAVTVAEKRAENVEQAADQSRIQSKSVNSASFSPEHSSILDATHGQSAISSQEVSSISPKDLFNAISRTATNLAVARHTANKAERRARELEATNKELRLCLAETELRLMPLLVAFTQSPLPSCPVSNANNVRSTTRPLTGVRELYSQLPPSSRFAELKDVCTRLLSIASTEDQEEDERYGNGCNQSSDHSSDDEDEVTPDNPPITSKAVSFDPKVSICYSLSGSESHLSPQTPVSRIRVGAERDENQLVGLTKDPLLRIKHVTGSFLTDGTAQPTSLNVPTVPLANETPNRFSSVTTPEQTVSLERFRNIHARYLRSESYRRALTFQKRYLLLLLGGFQYPEEAVVASLGRPDFSVYSDQASLAATDSGDGFSPPTVSAPIRRFRAAARTAQVIYRMRHMMNRWRRSGLHSSAPIRPSTGDSLSTIQKPTPALSATTGPAVNTTSRLENLSSGTPQYFAGPVHSSPLTRFPPHYLNSANTVIPTTTLCLNMPTLTTGSTRTIPSVLPSSHYSDVGFRSSTTQTRPSPTRPSQAQPLSHSMTTGQTRGSYSTTALHHQPNFTKSSPSPLTTTRPRPSTEHRGTSRLTSARSSTGSSVGPSVDTRFRSQRFSFR</sequence>
<dbReference type="GO" id="GO:0005737">
    <property type="term" value="C:cytoplasm"/>
    <property type="evidence" value="ECO:0007669"/>
    <property type="project" value="UniProtKB-ARBA"/>
</dbReference>
<keyword evidence="10" id="KW-1185">Reference proteome</keyword>
<feature type="coiled-coil region" evidence="6">
    <location>
        <begin position="798"/>
        <end position="871"/>
    </location>
</feature>
<name>A0A4S2LPQ1_OPIFE</name>
<feature type="compositionally biased region" description="Low complexity" evidence="7">
    <location>
        <begin position="2633"/>
        <end position="2644"/>
    </location>
</feature>
<evidence type="ECO:0000256" key="3">
    <source>
        <dbReference type="ARBA" id="ARBA00022553"/>
    </source>
</evidence>
<feature type="region of interest" description="Disordered" evidence="7">
    <location>
        <begin position="1214"/>
        <end position="1236"/>
    </location>
</feature>
<comment type="subcellular location">
    <subcellularLocation>
        <location evidence="1">Cytoplasm</location>
        <location evidence="1">Cytoskeleton</location>
        <location evidence="1">Microtubule organizing center</location>
    </subcellularLocation>
</comment>
<evidence type="ECO:0000313" key="9">
    <source>
        <dbReference type="EMBL" id="TGZ65720.1"/>
    </source>
</evidence>
<organism evidence="9 10">
    <name type="scientific">Opisthorchis felineus</name>
    <dbReference type="NCBI Taxonomy" id="147828"/>
    <lineage>
        <taxon>Eukaryota</taxon>
        <taxon>Metazoa</taxon>
        <taxon>Spiralia</taxon>
        <taxon>Lophotrochozoa</taxon>
        <taxon>Platyhelminthes</taxon>
        <taxon>Trematoda</taxon>
        <taxon>Digenea</taxon>
        <taxon>Opisthorchiida</taxon>
        <taxon>Opisthorchiata</taxon>
        <taxon>Opisthorchiidae</taxon>
        <taxon>Opisthorchis</taxon>
    </lineage>
</organism>
<evidence type="ECO:0000256" key="2">
    <source>
        <dbReference type="ARBA" id="ARBA00022490"/>
    </source>
</evidence>
<proteinExistence type="predicted"/>
<feature type="region of interest" description="Disordered" evidence="7">
    <location>
        <begin position="229"/>
        <end position="324"/>
    </location>
</feature>
<feature type="region of interest" description="Disordered" evidence="7">
    <location>
        <begin position="2241"/>
        <end position="2278"/>
    </location>
</feature>
<evidence type="ECO:0000256" key="4">
    <source>
        <dbReference type="ARBA" id="ARBA00023054"/>
    </source>
</evidence>
<dbReference type="PANTHER" id="PTHR43941:SF5">
    <property type="entry name" value="ELKS_RAB6-INTERACTING_CAST FAMILY PROTEIN"/>
    <property type="match status" value="1"/>
</dbReference>
<feature type="coiled-coil region" evidence="6">
    <location>
        <begin position="2143"/>
        <end position="2177"/>
    </location>
</feature>
<feature type="compositionally biased region" description="Acidic residues" evidence="7">
    <location>
        <begin position="229"/>
        <end position="242"/>
    </location>
</feature>
<dbReference type="GO" id="GO:0000793">
    <property type="term" value="C:condensed chromosome"/>
    <property type="evidence" value="ECO:0007669"/>
    <property type="project" value="TreeGrafter"/>
</dbReference>
<feature type="compositionally biased region" description="Low complexity" evidence="7">
    <location>
        <begin position="186"/>
        <end position="199"/>
    </location>
</feature>
<dbReference type="EMBL" id="SJOL01006479">
    <property type="protein sequence ID" value="TGZ65720.1"/>
    <property type="molecule type" value="Genomic_DNA"/>
</dbReference>
<evidence type="ECO:0000256" key="7">
    <source>
        <dbReference type="SAM" id="MobiDB-lite"/>
    </source>
</evidence>
<feature type="compositionally biased region" description="Basic and acidic residues" evidence="7">
    <location>
        <begin position="473"/>
        <end position="490"/>
    </location>
</feature>
<keyword evidence="5" id="KW-0206">Cytoskeleton</keyword>
<comment type="caution">
    <text evidence="9">The sequence shown here is derived from an EMBL/GenBank/DDBJ whole genome shotgun (WGS) entry which is preliminary data.</text>
</comment>
<keyword evidence="2" id="KW-0963">Cytoplasm</keyword>
<dbReference type="GO" id="GO:0000796">
    <property type="term" value="C:condensin complex"/>
    <property type="evidence" value="ECO:0007669"/>
    <property type="project" value="TreeGrafter"/>
</dbReference>
<reference evidence="9 10" key="1">
    <citation type="journal article" date="2019" name="BMC Genomics">
        <title>New insights from Opisthorchis felineus genome: update on genomics of the epidemiologically important liver flukes.</title>
        <authorList>
            <person name="Ershov N.I."/>
            <person name="Mordvinov V.A."/>
            <person name="Prokhortchouk E.B."/>
            <person name="Pakharukova M.Y."/>
            <person name="Gunbin K.V."/>
            <person name="Ustyantsev K."/>
            <person name="Genaev M.A."/>
            <person name="Blinov A.G."/>
            <person name="Mazur A."/>
            <person name="Boulygina E."/>
            <person name="Tsygankova S."/>
            <person name="Khrameeva E."/>
            <person name="Chekanov N."/>
            <person name="Fan G."/>
            <person name="Xiao A."/>
            <person name="Zhang H."/>
            <person name="Xu X."/>
            <person name="Yang H."/>
            <person name="Solovyev V."/>
            <person name="Lee S.M."/>
            <person name="Liu X."/>
            <person name="Afonnikov D.A."/>
            <person name="Skryabin K.G."/>
        </authorList>
    </citation>
    <scope>NUCLEOTIDE SEQUENCE [LARGE SCALE GENOMIC DNA]</scope>
    <source>
        <strain evidence="9">AK-0245</strain>
        <tissue evidence="9">Whole organism</tissue>
    </source>
</reference>
<evidence type="ECO:0000313" key="10">
    <source>
        <dbReference type="Proteomes" id="UP000308267"/>
    </source>
</evidence>
<keyword evidence="3" id="KW-0597">Phosphoprotein</keyword>
<keyword evidence="4 6" id="KW-0175">Coiled coil</keyword>
<feature type="compositionally biased region" description="Polar residues" evidence="7">
    <location>
        <begin position="2603"/>
        <end position="2632"/>
    </location>
</feature>
<feature type="coiled-coil region" evidence="6">
    <location>
        <begin position="1453"/>
        <end position="1480"/>
    </location>
</feature>
<dbReference type="GO" id="GO:0000785">
    <property type="term" value="C:chromatin"/>
    <property type="evidence" value="ECO:0007669"/>
    <property type="project" value="TreeGrafter"/>
</dbReference>
<dbReference type="GO" id="GO:0005815">
    <property type="term" value="C:microtubule organizing center"/>
    <property type="evidence" value="ECO:0007669"/>
    <property type="project" value="UniProtKB-SubCell"/>
</dbReference>
<evidence type="ECO:0000256" key="5">
    <source>
        <dbReference type="ARBA" id="ARBA00023212"/>
    </source>
</evidence>
<feature type="compositionally biased region" description="Low complexity" evidence="7">
    <location>
        <begin position="2587"/>
        <end position="2602"/>
    </location>
</feature>
<feature type="region of interest" description="Disordered" evidence="7">
    <location>
        <begin position="466"/>
        <end position="491"/>
    </location>
</feature>
<feature type="compositionally biased region" description="Basic and acidic residues" evidence="7">
    <location>
        <begin position="285"/>
        <end position="295"/>
    </location>
</feature>
<feature type="coiled-coil region" evidence="6">
    <location>
        <begin position="78"/>
        <end position="128"/>
    </location>
</feature>
<dbReference type="InterPro" id="IPR019528">
    <property type="entry name" value="PACT_domain"/>
</dbReference>
<feature type="compositionally biased region" description="Polar residues" evidence="7">
    <location>
        <begin position="311"/>
        <end position="324"/>
    </location>
</feature>
<feature type="domain" description="Pericentrin/AKAP-450 centrosomal targeting" evidence="8">
    <location>
        <begin position="2383"/>
        <end position="2474"/>
    </location>
</feature>
<evidence type="ECO:0000256" key="6">
    <source>
        <dbReference type="SAM" id="Coils"/>
    </source>
</evidence>